<dbReference type="PANTHER" id="PTHR21043">
    <property type="entry name" value="IOJAP SUPERFAMILY ORTHOLOG"/>
    <property type="match status" value="1"/>
</dbReference>
<keyword evidence="2" id="KW-0678">Repressor</keyword>
<dbReference type="GO" id="GO:0017148">
    <property type="term" value="P:negative regulation of translation"/>
    <property type="evidence" value="ECO:0007669"/>
    <property type="project" value="UniProtKB-UniRule"/>
</dbReference>
<name>A0A7C4ERR9_9BACT</name>
<dbReference type="PANTHER" id="PTHR21043:SF0">
    <property type="entry name" value="MITOCHONDRIAL ASSEMBLY OF RIBOSOMAL LARGE SUBUNIT PROTEIN 1"/>
    <property type="match status" value="1"/>
</dbReference>
<dbReference type="AlphaFoldDB" id="A0A7C4ERR9"/>
<comment type="subunit">
    <text evidence="2">Interacts with ribosomal protein uL14 (rplN).</text>
</comment>
<comment type="subcellular location">
    <subcellularLocation>
        <location evidence="2">Cytoplasm</location>
    </subcellularLocation>
</comment>
<dbReference type="GO" id="GO:0042256">
    <property type="term" value="P:cytosolic ribosome assembly"/>
    <property type="evidence" value="ECO:0007669"/>
    <property type="project" value="UniProtKB-UniRule"/>
</dbReference>
<organism evidence="3">
    <name type="scientific">Desulfomonile tiedjei</name>
    <dbReference type="NCBI Taxonomy" id="2358"/>
    <lineage>
        <taxon>Bacteria</taxon>
        <taxon>Pseudomonadati</taxon>
        <taxon>Thermodesulfobacteriota</taxon>
        <taxon>Desulfomonilia</taxon>
        <taxon>Desulfomonilales</taxon>
        <taxon>Desulfomonilaceae</taxon>
        <taxon>Desulfomonile</taxon>
    </lineage>
</organism>
<dbReference type="GO" id="GO:0005737">
    <property type="term" value="C:cytoplasm"/>
    <property type="evidence" value="ECO:0007669"/>
    <property type="project" value="UniProtKB-SubCell"/>
</dbReference>
<dbReference type="GO" id="GO:0090071">
    <property type="term" value="P:negative regulation of ribosome biogenesis"/>
    <property type="evidence" value="ECO:0007669"/>
    <property type="project" value="UniProtKB-UniRule"/>
</dbReference>
<keyword evidence="2" id="KW-0810">Translation regulation</keyword>
<evidence type="ECO:0000313" key="3">
    <source>
        <dbReference type="EMBL" id="HGH60569.1"/>
    </source>
</evidence>
<keyword evidence="2" id="KW-0963">Cytoplasm</keyword>
<comment type="caution">
    <text evidence="3">The sequence shown here is derived from an EMBL/GenBank/DDBJ whole genome shotgun (WGS) entry which is preliminary data.</text>
</comment>
<dbReference type="Gene3D" id="3.30.460.10">
    <property type="entry name" value="Beta Polymerase, domain 2"/>
    <property type="match status" value="1"/>
</dbReference>
<dbReference type="SUPFAM" id="SSF81301">
    <property type="entry name" value="Nucleotidyltransferase"/>
    <property type="match status" value="1"/>
</dbReference>
<comment type="similarity">
    <text evidence="1 2">Belongs to the Iojap/RsfS family.</text>
</comment>
<dbReference type="NCBIfam" id="TIGR00090">
    <property type="entry name" value="rsfS_iojap_ybeB"/>
    <property type="match status" value="1"/>
</dbReference>
<accession>A0A7C4ERR9</accession>
<sequence>MTQEDIGGAGLDSLAKAGELLRAALAKKAFNPVVMDLKGLSALADYFLIISGRSAKHVTAVAESVLEHARSMNVLRLSAEGVREGNWALLDYGDVIVHVFRQSTREFYDLEGLWREAPRVAFSGELGKEILAAQQRVTEADEYEDEYAYDE</sequence>
<dbReference type="GO" id="GO:0043023">
    <property type="term" value="F:ribosomal large subunit binding"/>
    <property type="evidence" value="ECO:0007669"/>
    <property type="project" value="TreeGrafter"/>
</dbReference>
<proteinExistence type="inferred from homology"/>
<protein>
    <recommendedName>
        <fullName evidence="2">Ribosomal silencing factor RsfS</fullName>
    </recommendedName>
</protein>
<comment type="function">
    <text evidence="2">Functions as a ribosomal silencing factor. Interacts with ribosomal protein uL14 (rplN), blocking formation of intersubunit bridge B8. Prevents association of the 30S and 50S ribosomal subunits and the formation of functional ribosomes, thus repressing translation.</text>
</comment>
<gene>
    <name evidence="2 3" type="primary">rsfS</name>
    <name evidence="3" type="ORF">ENV54_04640</name>
</gene>
<dbReference type="HAMAP" id="MF_01477">
    <property type="entry name" value="Iojap_RsfS"/>
    <property type="match status" value="1"/>
</dbReference>
<dbReference type="InterPro" id="IPR004394">
    <property type="entry name" value="Iojap/RsfS/C7orf30"/>
</dbReference>
<evidence type="ECO:0000256" key="2">
    <source>
        <dbReference type="HAMAP-Rule" id="MF_01477"/>
    </source>
</evidence>
<evidence type="ECO:0000256" key="1">
    <source>
        <dbReference type="ARBA" id="ARBA00010574"/>
    </source>
</evidence>
<dbReference type="InterPro" id="IPR043519">
    <property type="entry name" value="NT_sf"/>
</dbReference>
<dbReference type="Pfam" id="PF02410">
    <property type="entry name" value="RsfS"/>
    <property type="match status" value="1"/>
</dbReference>
<dbReference type="EMBL" id="DTGT01000147">
    <property type="protein sequence ID" value="HGH60569.1"/>
    <property type="molecule type" value="Genomic_DNA"/>
</dbReference>
<reference evidence="3" key="1">
    <citation type="journal article" date="2020" name="mSystems">
        <title>Genome- and Community-Level Interaction Insights into Carbon Utilization and Element Cycling Functions of Hydrothermarchaeota in Hydrothermal Sediment.</title>
        <authorList>
            <person name="Zhou Z."/>
            <person name="Liu Y."/>
            <person name="Xu W."/>
            <person name="Pan J."/>
            <person name="Luo Z.H."/>
            <person name="Li M."/>
        </authorList>
    </citation>
    <scope>NUCLEOTIDE SEQUENCE [LARGE SCALE GENOMIC DNA]</scope>
    <source>
        <strain evidence="3">SpSt-769</strain>
    </source>
</reference>